<organism evidence="2 3">
    <name type="scientific">Maridesulfovibrio ferrireducens</name>
    <dbReference type="NCBI Taxonomy" id="246191"/>
    <lineage>
        <taxon>Bacteria</taxon>
        <taxon>Pseudomonadati</taxon>
        <taxon>Thermodesulfobacteriota</taxon>
        <taxon>Desulfovibrionia</taxon>
        <taxon>Desulfovibrionales</taxon>
        <taxon>Desulfovibrionaceae</taxon>
        <taxon>Maridesulfovibrio</taxon>
    </lineage>
</organism>
<name>A0A1G9JHD2_9BACT</name>
<dbReference type="AlphaFoldDB" id="A0A1G9JHD2"/>
<dbReference type="Proteomes" id="UP000199053">
    <property type="component" value="Unassembled WGS sequence"/>
</dbReference>
<proteinExistence type="predicted"/>
<evidence type="ECO:0000313" key="3">
    <source>
        <dbReference type="Proteomes" id="UP000199053"/>
    </source>
</evidence>
<dbReference type="OrthoDB" id="9829467at2"/>
<dbReference type="InterPro" id="IPR002048">
    <property type="entry name" value="EF_hand_dom"/>
</dbReference>
<protein>
    <recommendedName>
        <fullName evidence="1">EF-hand domain-containing protein</fullName>
    </recommendedName>
</protein>
<keyword evidence="3" id="KW-1185">Reference proteome</keyword>
<dbReference type="STRING" id="246191.SAMN05660337_2798"/>
<accession>A0A1G9JHD2</accession>
<reference evidence="3" key="1">
    <citation type="submission" date="2016-10" db="EMBL/GenBank/DDBJ databases">
        <authorList>
            <person name="Varghese N."/>
            <person name="Submissions S."/>
        </authorList>
    </citation>
    <scope>NUCLEOTIDE SEQUENCE [LARGE SCALE GENOMIC DNA]</scope>
    <source>
        <strain evidence="3">DSM 16995</strain>
    </source>
</reference>
<sequence>MKKLTFIIVATILSINSYQLNAFAEKLSFKDCTTLTSNESQCKDCCDCLDVDAATRRQCRQACTATDFRLNSRTMAMKVPSILGPDGDYSVALKATTEQACKEYCDGSDELACGDRRYCRDACNAAYFKNSPERKHRFGSFDRNHDGFLDIN</sequence>
<dbReference type="GO" id="GO:0005509">
    <property type="term" value="F:calcium ion binding"/>
    <property type="evidence" value="ECO:0007669"/>
    <property type="project" value="InterPro"/>
</dbReference>
<feature type="domain" description="EF-hand" evidence="1">
    <location>
        <begin position="129"/>
        <end position="152"/>
    </location>
</feature>
<dbReference type="EMBL" id="FNGA01000004">
    <property type="protein sequence ID" value="SDL36980.1"/>
    <property type="molecule type" value="Genomic_DNA"/>
</dbReference>
<evidence type="ECO:0000313" key="2">
    <source>
        <dbReference type="EMBL" id="SDL36980.1"/>
    </source>
</evidence>
<dbReference type="RefSeq" id="WP_092162157.1">
    <property type="nucleotide sequence ID" value="NZ_FNGA01000004.1"/>
</dbReference>
<dbReference type="PROSITE" id="PS50222">
    <property type="entry name" value="EF_HAND_2"/>
    <property type="match status" value="1"/>
</dbReference>
<evidence type="ECO:0000259" key="1">
    <source>
        <dbReference type="PROSITE" id="PS50222"/>
    </source>
</evidence>
<gene>
    <name evidence="2" type="ORF">SAMN05660337_2798</name>
</gene>